<evidence type="ECO:0000256" key="1">
    <source>
        <dbReference type="ARBA" id="ARBA00010923"/>
    </source>
</evidence>
<keyword evidence="5" id="KW-0378">Hydrolase</keyword>
<evidence type="ECO:0000256" key="3">
    <source>
        <dbReference type="ARBA" id="ARBA00023125"/>
    </source>
</evidence>
<gene>
    <name evidence="6" type="ORF">XBLMG947_0138</name>
    <name evidence="5" type="ORF">XbrCFBP1976_02185</name>
</gene>
<dbReference type="STRING" id="56449.XBLMG947_0138"/>
<feature type="domain" description="Type I restriction modification DNA specificity" evidence="4">
    <location>
        <begin position="2"/>
        <end position="151"/>
    </location>
</feature>
<dbReference type="GO" id="GO:0009307">
    <property type="term" value="P:DNA restriction-modification system"/>
    <property type="evidence" value="ECO:0007669"/>
    <property type="project" value="UniProtKB-KW"/>
</dbReference>
<keyword evidence="2" id="KW-0680">Restriction system</keyword>
<keyword evidence="8" id="KW-1185">Reference proteome</keyword>
<dbReference type="InterPro" id="IPR051212">
    <property type="entry name" value="Type-I_RE_S_subunit"/>
</dbReference>
<evidence type="ECO:0000313" key="6">
    <source>
        <dbReference type="EMBL" id="SBV49366.1"/>
    </source>
</evidence>
<keyword evidence="5" id="KW-0255">Endonuclease</keyword>
<keyword evidence="3" id="KW-0238">DNA-binding</keyword>
<protein>
    <submittedName>
        <fullName evidence="5">Restriction endonuclease subunit S</fullName>
    </submittedName>
    <submittedName>
        <fullName evidence="6">Type I restriction modification DNA specificity domain</fullName>
    </submittedName>
</protein>
<dbReference type="GO" id="GO:0004519">
    <property type="term" value="F:endonuclease activity"/>
    <property type="evidence" value="ECO:0007669"/>
    <property type="project" value="UniProtKB-KW"/>
</dbReference>
<keyword evidence="5" id="KW-0540">Nuclease</keyword>
<evidence type="ECO:0000313" key="8">
    <source>
        <dbReference type="Proteomes" id="UP000239710"/>
    </source>
</evidence>
<dbReference type="GO" id="GO:0003677">
    <property type="term" value="F:DNA binding"/>
    <property type="evidence" value="ECO:0007669"/>
    <property type="project" value="UniProtKB-KW"/>
</dbReference>
<accession>A0A1C3NG71</accession>
<evidence type="ECO:0000256" key="2">
    <source>
        <dbReference type="ARBA" id="ARBA00022747"/>
    </source>
</evidence>
<reference evidence="5 8" key="2">
    <citation type="submission" date="2016-08" db="EMBL/GenBank/DDBJ databases">
        <title>Evolution of the type three secretion system and type three effector repertoires in Xanthomonas.</title>
        <authorList>
            <person name="Merda D."/>
            <person name="Briand M."/>
            <person name="Bosis E."/>
            <person name="Rousseau C."/>
            <person name="Portier P."/>
            <person name="Jacques M.-A."/>
            <person name="Fischer-Le Saux M."/>
        </authorList>
    </citation>
    <scope>NUCLEOTIDE SEQUENCE [LARGE SCALE GENOMIC DNA]</scope>
    <source>
        <strain evidence="5 8">CFBP1976</strain>
    </source>
</reference>
<dbReference type="InterPro" id="IPR000055">
    <property type="entry name" value="Restrct_endonuc_typeI_TRD"/>
</dbReference>
<dbReference type="Pfam" id="PF01420">
    <property type="entry name" value="Methylase_S"/>
    <property type="match status" value="2"/>
</dbReference>
<proteinExistence type="inferred from homology"/>
<dbReference type="Proteomes" id="UP000239710">
    <property type="component" value="Unassembled WGS sequence"/>
</dbReference>
<dbReference type="InterPro" id="IPR044946">
    <property type="entry name" value="Restrct_endonuc_typeI_TRD_sf"/>
</dbReference>
<dbReference type="OrthoDB" id="398435at2"/>
<dbReference type="EMBL" id="FLTX01000003">
    <property type="protein sequence ID" value="SBV49366.1"/>
    <property type="molecule type" value="Genomic_DNA"/>
</dbReference>
<evidence type="ECO:0000259" key="4">
    <source>
        <dbReference type="Pfam" id="PF01420"/>
    </source>
</evidence>
<dbReference type="PANTHER" id="PTHR43140">
    <property type="entry name" value="TYPE-1 RESTRICTION ENZYME ECOKI SPECIFICITY PROTEIN"/>
    <property type="match status" value="1"/>
</dbReference>
<dbReference type="RefSeq" id="WP_083992775.1">
    <property type="nucleotide sequence ID" value="NZ_FLTX01000003.1"/>
</dbReference>
<comment type="similarity">
    <text evidence="1">Belongs to the type-I restriction system S methylase family.</text>
</comment>
<dbReference type="AlphaFoldDB" id="A0A1C3NG71"/>
<dbReference type="Gene3D" id="3.90.220.20">
    <property type="entry name" value="DNA methylase specificity domains"/>
    <property type="match status" value="2"/>
</dbReference>
<sequence length="373" mass="41310">MSHWPLVPLSKVLTLHYGKSLDADFRIADGAVPVYGANGIKDYTHKPLCEGPALIIGRKGSAGEIKRADEPFWPLDVTYFSEHDKTTTELSYLEYLLHSLDLPSLAKGVKPGINRNDVYAIEIPLPPLNEQKRIVAVLDQAFAALDRAHINAETNLADGQALFERVLLTTFDELLPTANMKTLAEAAKDFSRGKSKHRPRNDPALYGGKYPFIQTGDVRKAQGGIREFSQSYNEMGLMQSKLWPVGTVCITIAANIADTGVLEIEACFPDSVIGMVPKPDEATPYYVEYMLRYFAEELKLKGKGSAQDNINLATFEESEFPFPPLNQQEEIVKKLNALSTHVVNLRARYMHTAAEVAALRQSLLQAAFSGQLT</sequence>
<name>A0A1C3NG71_9XANT</name>
<dbReference type="CDD" id="cd17282">
    <property type="entry name" value="RMtype1_S_Eco16444ORF1681_TRD1-CR1_like"/>
    <property type="match status" value="1"/>
</dbReference>
<evidence type="ECO:0000313" key="7">
    <source>
        <dbReference type="Proteomes" id="UP000092503"/>
    </source>
</evidence>
<dbReference type="PANTHER" id="PTHR43140:SF1">
    <property type="entry name" value="TYPE I RESTRICTION ENZYME ECOKI SPECIFICITY SUBUNIT"/>
    <property type="match status" value="1"/>
</dbReference>
<dbReference type="EMBL" id="MDCE01000003">
    <property type="protein sequence ID" value="PPV08577.1"/>
    <property type="molecule type" value="Genomic_DNA"/>
</dbReference>
<reference evidence="6 7" key="1">
    <citation type="submission" date="2016-06" db="EMBL/GenBank/DDBJ databases">
        <authorList>
            <person name="Kjaerup R.B."/>
            <person name="Dalgaard T.S."/>
            <person name="Juul-Madsen H.R."/>
        </authorList>
    </citation>
    <scope>NUCLEOTIDE SEQUENCE [LARGE SCALE GENOMIC DNA]</scope>
    <source>
        <strain evidence="6">LMG947</strain>
    </source>
</reference>
<dbReference type="Proteomes" id="UP000092503">
    <property type="component" value="Unassembled WGS sequence"/>
</dbReference>
<evidence type="ECO:0000313" key="5">
    <source>
        <dbReference type="EMBL" id="PPV08577.1"/>
    </source>
</evidence>
<dbReference type="SUPFAM" id="SSF116734">
    <property type="entry name" value="DNA methylase specificity domain"/>
    <property type="match status" value="2"/>
</dbReference>
<feature type="domain" description="Type I restriction modification DNA specificity" evidence="4">
    <location>
        <begin position="194"/>
        <end position="340"/>
    </location>
</feature>
<dbReference type="CDD" id="cd17267">
    <property type="entry name" value="RMtype1_S_EcoAO83I-TRD1-CR1_like"/>
    <property type="match status" value="1"/>
</dbReference>
<dbReference type="REBASE" id="167303">
    <property type="entry name" value="S.Xbr947ORF139P"/>
</dbReference>
<organism evidence="6 7">
    <name type="scientific">Xanthomonas bromi</name>
    <dbReference type="NCBI Taxonomy" id="56449"/>
    <lineage>
        <taxon>Bacteria</taxon>
        <taxon>Pseudomonadati</taxon>
        <taxon>Pseudomonadota</taxon>
        <taxon>Gammaproteobacteria</taxon>
        <taxon>Lysobacterales</taxon>
        <taxon>Lysobacteraceae</taxon>
        <taxon>Xanthomonas</taxon>
    </lineage>
</organism>